<reference evidence="1" key="1">
    <citation type="submission" date="2020-02" db="EMBL/GenBank/DDBJ databases">
        <authorList>
            <person name="Meier V. D."/>
        </authorList>
    </citation>
    <scope>NUCLEOTIDE SEQUENCE</scope>
    <source>
        <strain evidence="1">AVDCRST_MAG76</strain>
    </source>
</reference>
<name>A0A6J4HRB9_9ACTN</name>
<proteinExistence type="predicted"/>
<dbReference type="EMBL" id="CADCSZ010000070">
    <property type="protein sequence ID" value="CAA9229643.1"/>
    <property type="molecule type" value="Genomic_DNA"/>
</dbReference>
<dbReference type="AlphaFoldDB" id="A0A6J4HRB9"/>
<accession>A0A6J4HRB9</accession>
<evidence type="ECO:0000313" key="1">
    <source>
        <dbReference type="EMBL" id="CAA9229643.1"/>
    </source>
</evidence>
<protein>
    <submittedName>
        <fullName evidence="1">Uncharacterized protein</fullName>
    </submittedName>
</protein>
<feature type="non-terminal residue" evidence="1">
    <location>
        <position position="1"/>
    </location>
</feature>
<organism evidence="1">
    <name type="scientific">uncultured Acidimicrobiales bacterium</name>
    <dbReference type="NCBI Taxonomy" id="310071"/>
    <lineage>
        <taxon>Bacteria</taxon>
        <taxon>Bacillati</taxon>
        <taxon>Actinomycetota</taxon>
        <taxon>Acidimicrobiia</taxon>
        <taxon>Acidimicrobiales</taxon>
        <taxon>environmental samples</taxon>
    </lineage>
</organism>
<sequence length="177" mass="19812">WARLTRAVRRSGLRTSNRFSSLTIGSSSRFICCGQSHGLSWRRWLLVRPPTGTTSWLTPPLATSPSCSASMLRRRRLRFAFSASAASSSCVLLRARLAGSACRPMPWATSWASVFVRGRLRRTRSHRIWRIGSRPGVAADPTPARWHPLSYAALRPRRPWAGRGRRAPCTSAWRVTG</sequence>
<gene>
    <name evidence="1" type="ORF">AVDCRST_MAG76-1159</name>
</gene>
<feature type="non-terminal residue" evidence="1">
    <location>
        <position position="177"/>
    </location>
</feature>